<reference evidence="8 9" key="1">
    <citation type="submission" date="2023-07" db="EMBL/GenBank/DDBJ databases">
        <title>Closed genoem sequence of Methanosarcinaceae archaeon Ac7.</title>
        <authorList>
            <person name="Poehlein A."/>
            <person name="Protasov E."/>
            <person name="Platt K."/>
            <person name="Reeh H."/>
            <person name="Daniel R."/>
            <person name="Brune A."/>
        </authorList>
    </citation>
    <scope>NUCLEOTIDE SEQUENCE [LARGE SCALE GENOMIC DNA]</scope>
    <source>
        <strain evidence="8 9">Ac7</strain>
    </source>
</reference>
<dbReference type="GeneID" id="89230824"/>
<dbReference type="RefSeq" id="WP_338102487.1">
    <property type="nucleotide sequence ID" value="NZ_CP131060.1"/>
</dbReference>
<organism evidence="8 9">
    <name type="scientific">Methanolapillus millepedarum</name>
    <dbReference type="NCBI Taxonomy" id="3028296"/>
    <lineage>
        <taxon>Archaea</taxon>
        <taxon>Methanobacteriati</taxon>
        <taxon>Methanobacteriota</taxon>
        <taxon>Stenosarchaea group</taxon>
        <taxon>Methanomicrobia</taxon>
        <taxon>Methanosarcinales</taxon>
        <taxon>Methanosarcinaceae</taxon>
        <taxon>Methanolapillus</taxon>
    </lineage>
</organism>
<dbReference type="Pfam" id="PF02384">
    <property type="entry name" value="N6_Mtase"/>
    <property type="match status" value="1"/>
</dbReference>
<evidence type="ECO:0000256" key="6">
    <source>
        <dbReference type="ARBA" id="ARBA00047942"/>
    </source>
</evidence>
<keyword evidence="9" id="KW-1185">Reference proteome</keyword>
<evidence type="ECO:0000259" key="7">
    <source>
        <dbReference type="Pfam" id="PF02384"/>
    </source>
</evidence>
<dbReference type="AlphaFoldDB" id="A0AA96V5C6"/>
<dbReference type="EC" id="2.1.1.72" evidence="1"/>
<evidence type="ECO:0000313" key="9">
    <source>
        <dbReference type="Proteomes" id="UP001303587"/>
    </source>
</evidence>
<dbReference type="PRINTS" id="PR00507">
    <property type="entry name" value="N12N6MTFRASE"/>
</dbReference>
<keyword evidence="2" id="KW-0489">Methyltransferase</keyword>
<keyword evidence="4" id="KW-0949">S-adenosyl-L-methionine</keyword>
<dbReference type="GO" id="GO:0008170">
    <property type="term" value="F:N-methyltransferase activity"/>
    <property type="evidence" value="ECO:0007669"/>
    <property type="project" value="InterPro"/>
</dbReference>
<gene>
    <name evidence="8" type="ORF">MsAc7_17290</name>
</gene>
<dbReference type="GO" id="GO:0032259">
    <property type="term" value="P:methylation"/>
    <property type="evidence" value="ECO:0007669"/>
    <property type="project" value="UniProtKB-KW"/>
</dbReference>
<proteinExistence type="predicted"/>
<dbReference type="InterPro" id="IPR003356">
    <property type="entry name" value="DNA_methylase_A-5"/>
</dbReference>
<dbReference type="InterPro" id="IPR029063">
    <property type="entry name" value="SAM-dependent_MTases_sf"/>
</dbReference>
<protein>
    <recommendedName>
        <fullName evidence="1">site-specific DNA-methyltransferase (adenine-specific)</fullName>
        <ecNumber evidence="1">2.1.1.72</ecNumber>
    </recommendedName>
</protein>
<dbReference type="PANTHER" id="PTHR42933">
    <property type="entry name" value="SLR6095 PROTEIN"/>
    <property type="match status" value="1"/>
</dbReference>
<dbReference type="PANTHER" id="PTHR42933:SF3">
    <property type="entry name" value="TYPE I RESTRICTION ENZYME MJAVIII METHYLASE SUBUNIT"/>
    <property type="match status" value="1"/>
</dbReference>
<evidence type="ECO:0000256" key="1">
    <source>
        <dbReference type="ARBA" id="ARBA00011900"/>
    </source>
</evidence>
<evidence type="ECO:0000256" key="5">
    <source>
        <dbReference type="ARBA" id="ARBA00022747"/>
    </source>
</evidence>
<dbReference type="GO" id="GO:0009007">
    <property type="term" value="F:site-specific DNA-methyltransferase (adenine-specific) activity"/>
    <property type="evidence" value="ECO:0007669"/>
    <property type="project" value="UniProtKB-EC"/>
</dbReference>
<evidence type="ECO:0000256" key="2">
    <source>
        <dbReference type="ARBA" id="ARBA00022603"/>
    </source>
</evidence>
<keyword evidence="5" id="KW-0680">Restriction system</keyword>
<comment type="catalytic activity">
    <reaction evidence="6">
        <text>a 2'-deoxyadenosine in DNA + S-adenosyl-L-methionine = an N(6)-methyl-2'-deoxyadenosine in DNA + S-adenosyl-L-homocysteine + H(+)</text>
        <dbReference type="Rhea" id="RHEA:15197"/>
        <dbReference type="Rhea" id="RHEA-COMP:12418"/>
        <dbReference type="Rhea" id="RHEA-COMP:12419"/>
        <dbReference type="ChEBI" id="CHEBI:15378"/>
        <dbReference type="ChEBI" id="CHEBI:57856"/>
        <dbReference type="ChEBI" id="CHEBI:59789"/>
        <dbReference type="ChEBI" id="CHEBI:90615"/>
        <dbReference type="ChEBI" id="CHEBI:90616"/>
        <dbReference type="EC" id="2.1.1.72"/>
    </reaction>
</comment>
<dbReference type="EMBL" id="CP131060">
    <property type="protein sequence ID" value="WNY26156.1"/>
    <property type="molecule type" value="Genomic_DNA"/>
</dbReference>
<name>A0AA96V5C6_9EURY</name>
<dbReference type="Gene3D" id="3.40.50.150">
    <property type="entry name" value="Vaccinia Virus protein VP39"/>
    <property type="match status" value="1"/>
</dbReference>
<evidence type="ECO:0000256" key="4">
    <source>
        <dbReference type="ARBA" id="ARBA00022691"/>
    </source>
</evidence>
<evidence type="ECO:0000313" key="8">
    <source>
        <dbReference type="EMBL" id="WNY26156.1"/>
    </source>
</evidence>
<dbReference type="GO" id="GO:0003677">
    <property type="term" value="F:DNA binding"/>
    <property type="evidence" value="ECO:0007669"/>
    <property type="project" value="InterPro"/>
</dbReference>
<accession>A0AA96V5C6</accession>
<dbReference type="InterPro" id="IPR051537">
    <property type="entry name" value="DNA_Adenine_Mtase"/>
</dbReference>
<dbReference type="SUPFAM" id="SSF53335">
    <property type="entry name" value="S-adenosyl-L-methionine-dependent methyltransferases"/>
    <property type="match status" value="1"/>
</dbReference>
<feature type="domain" description="DNA methylase adenine-specific" evidence="7">
    <location>
        <begin position="100"/>
        <end position="203"/>
    </location>
</feature>
<dbReference type="Proteomes" id="UP001303587">
    <property type="component" value="Chromosome"/>
</dbReference>
<evidence type="ECO:0000256" key="3">
    <source>
        <dbReference type="ARBA" id="ARBA00022679"/>
    </source>
</evidence>
<dbReference type="GO" id="GO:0009307">
    <property type="term" value="P:DNA restriction-modification system"/>
    <property type="evidence" value="ECO:0007669"/>
    <property type="project" value="UniProtKB-KW"/>
</dbReference>
<keyword evidence="3" id="KW-0808">Transferase</keyword>
<sequence length="268" mass="30800">MEDFQKTKEFEKIFNKLRDRNSGWKIWDDFVTMSAIAISNRVDSEQSGKRETEYMRIVKQYSAEDLNRFAELFAITVLAFESDPNQDFLGALYMQLELSNVQTGQFFTPYHICELAAKLNTKGIENERVPISVLEPAAGAGGMIIAFANAVREKGINYQDAVFFEAWDIDKTVAMMCYIQMSLLGMTGIVVVGNTLSKEVYEKWFTPMIFTNHWHFRRFVTGILDDCNSKPDFETPVLEPKSISEPPLPVEIKQESHRLIIKSIFDFQ</sequence>